<dbReference type="KEGG" id="cpi:Cpin_1319"/>
<gene>
    <name evidence="1" type="ordered locus">Cpin_1319</name>
</gene>
<accession>A0A979G156</accession>
<name>A0A979G156_CHIPD</name>
<dbReference type="Proteomes" id="UP000002215">
    <property type="component" value="Chromosome"/>
</dbReference>
<protein>
    <submittedName>
        <fullName evidence="1">Uncharacterized protein</fullName>
    </submittedName>
</protein>
<evidence type="ECO:0000313" key="1">
    <source>
        <dbReference type="EMBL" id="ACU58817.1"/>
    </source>
</evidence>
<dbReference type="EMBL" id="CP001699">
    <property type="protein sequence ID" value="ACU58817.1"/>
    <property type="molecule type" value="Genomic_DNA"/>
</dbReference>
<sequence length="52" mass="6203">MMAIYKWYMLKYGQLVLFVKWHGKGPGDKGKLVSSLYILHIHYVVWDKLLFS</sequence>
<reference evidence="1 2" key="2">
    <citation type="journal article" date="2010" name="Stand. Genomic Sci.">
        <title>Complete genome sequence of Chitinophaga pinensis type strain (UQM 2034).</title>
        <authorList>
            <person name="Glavina Del Rio T."/>
            <person name="Abt B."/>
            <person name="Spring S."/>
            <person name="Lapidus A."/>
            <person name="Nolan M."/>
            <person name="Tice H."/>
            <person name="Copeland A."/>
            <person name="Cheng J.F."/>
            <person name="Chen F."/>
            <person name="Bruce D."/>
            <person name="Goodwin L."/>
            <person name="Pitluck S."/>
            <person name="Ivanova N."/>
            <person name="Mavromatis K."/>
            <person name="Mikhailova N."/>
            <person name="Pati A."/>
            <person name="Chen A."/>
            <person name="Palaniappan K."/>
            <person name="Land M."/>
            <person name="Hauser L."/>
            <person name="Chang Y.J."/>
            <person name="Jeffries C.D."/>
            <person name="Chain P."/>
            <person name="Saunders E."/>
            <person name="Detter J.C."/>
            <person name="Brettin T."/>
            <person name="Rohde M."/>
            <person name="Goker M."/>
            <person name="Bristow J."/>
            <person name="Eisen J.A."/>
            <person name="Markowitz V."/>
            <person name="Hugenholtz P."/>
            <person name="Kyrpides N.C."/>
            <person name="Klenk H.P."/>
            <person name="Lucas S."/>
        </authorList>
    </citation>
    <scope>NUCLEOTIDE SEQUENCE [LARGE SCALE GENOMIC DNA]</scope>
    <source>
        <strain evidence="2">ATCC 43595 / DSM 2588 / LMG 13176 / NBRC 15968 / NCIMB 11800 / UQM 2034</strain>
    </source>
</reference>
<dbReference type="AlphaFoldDB" id="A0A979G156"/>
<organism evidence="1 2">
    <name type="scientific">Chitinophaga pinensis (strain ATCC 43595 / DSM 2588 / LMG 13176 / NBRC 15968 / NCIMB 11800 / UQM 2034)</name>
    <dbReference type="NCBI Taxonomy" id="485918"/>
    <lineage>
        <taxon>Bacteria</taxon>
        <taxon>Pseudomonadati</taxon>
        <taxon>Bacteroidota</taxon>
        <taxon>Chitinophagia</taxon>
        <taxon>Chitinophagales</taxon>
        <taxon>Chitinophagaceae</taxon>
        <taxon>Chitinophaga</taxon>
    </lineage>
</organism>
<evidence type="ECO:0000313" key="2">
    <source>
        <dbReference type="Proteomes" id="UP000002215"/>
    </source>
</evidence>
<reference evidence="2" key="1">
    <citation type="submission" date="2009-08" db="EMBL/GenBank/DDBJ databases">
        <title>The complete genome of Chitinophaga pinensis DSM 2588.</title>
        <authorList>
            <consortium name="US DOE Joint Genome Institute (JGI-PGF)"/>
            <person name="Lucas S."/>
            <person name="Copeland A."/>
            <person name="Lapidus A."/>
            <person name="Glavina del Rio T."/>
            <person name="Dalin E."/>
            <person name="Tice H."/>
            <person name="Bruce D."/>
            <person name="Goodwin L."/>
            <person name="Pitluck S."/>
            <person name="Kyrpides N."/>
            <person name="Mavromatis K."/>
            <person name="Ivanova N."/>
            <person name="Mikhailova N."/>
            <person name="Sims D."/>
            <person name="Meinche L."/>
            <person name="Brettin T."/>
            <person name="Detter J.C."/>
            <person name="Han C."/>
            <person name="Larimer F."/>
            <person name="Land M."/>
            <person name="Hauser L."/>
            <person name="Markowitz V."/>
            <person name="Cheng J.-F."/>
            <person name="Hugenholtz P."/>
            <person name="Woyke T."/>
            <person name="Wu D."/>
            <person name="Spring S."/>
            <person name="Klenk H.-P."/>
            <person name="Eisen J.A."/>
        </authorList>
    </citation>
    <scope>NUCLEOTIDE SEQUENCE [LARGE SCALE GENOMIC DNA]</scope>
    <source>
        <strain evidence="2">ATCC 43595 / DSM 2588 / LMG 13176 / NBRC 15968 / NCIMB 11800 / UQM 2034</strain>
    </source>
</reference>
<proteinExistence type="predicted"/>